<proteinExistence type="predicted"/>
<dbReference type="AlphaFoldDB" id="D7WDR8"/>
<gene>
    <name evidence="1" type="ORF">HMPREF0291_11956</name>
</gene>
<evidence type="ECO:0000313" key="1">
    <source>
        <dbReference type="EMBL" id="EFK54299.1"/>
    </source>
</evidence>
<dbReference type="Proteomes" id="UP000004208">
    <property type="component" value="Unassembled WGS sequence"/>
</dbReference>
<dbReference type="HOGENOM" id="CLU_2394727_0_0_11"/>
<name>D7WDR8_9CORY</name>
<keyword evidence="2" id="KW-1185">Reference proteome</keyword>
<organism evidence="1 2">
    <name type="scientific">Corynebacterium genitalium ATCC 33030</name>
    <dbReference type="NCBI Taxonomy" id="585529"/>
    <lineage>
        <taxon>Bacteria</taxon>
        <taxon>Bacillati</taxon>
        <taxon>Actinomycetota</taxon>
        <taxon>Actinomycetes</taxon>
        <taxon>Mycobacteriales</taxon>
        <taxon>Corynebacteriaceae</taxon>
        <taxon>Corynebacterium</taxon>
    </lineage>
</organism>
<dbReference type="EMBL" id="ACLJ02000003">
    <property type="protein sequence ID" value="EFK54299.1"/>
    <property type="molecule type" value="Genomic_DNA"/>
</dbReference>
<accession>D7WDR8</accession>
<sequence length="93" mass="10484">MKLGTILLKGLCPWSVRKLWEQGNLFEQNIKTIWSMQSFMRRPSSVGVLILGWSMRVEKRVSRNQPAQSVGAISRVARIGARNGLRGLRCSSV</sequence>
<evidence type="ECO:0000313" key="2">
    <source>
        <dbReference type="Proteomes" id="UP000004208"/>
    </source>
</evidence>
<reference evidence="1" key="1">
    <citation type="submission" date="2010-06" db="EMBL/GenBank/DDBJ databases">
        <authorList>
            <person name="Muzny D."/>
            <person name="Qin X."/>
            <person name="Buhay C."/>
            <person name="Dugan-Rocha S."/>
            <person name="Ding Y."/>
            <person name="Chen G."/>
            <person name="Hawes A."/>
            <person name="Holder M."/>
            <person name="Jhangiani S."/>
            <person name="Johnson A."/>
            <person name="Khan Z."/>
            <person name="Li Z."/>
            <person name="Liu W."/>
            <person name="Liu X."/>
            <person name="Perez L."/>
            <person name="Shen H."/>
            <person name="Wang Q."/>
            <person name="Watt J."/>
            <person name="Xi L."/>
            <person name="Xin Y."/>
            <person name="Zhou J."/>
            <person name="Deng J."/>
            <person name="Jiang H."/>
            <person name="Liu Y."/>
            <person name="Qu J."/>
            <person name="Song X.-Z."/>
            <person name="Zhang L."/>
            <person name="Villasana D."/>
            <person name="Johnson A."/>
            <person name="Liu J."/>
            <person name="Liyanage D."/>
            <person name="Lorensuhewa L."/>
            <person name="Robinson T."/>
            <person name="Song A."/>
            <person name="Song B.-B."/>
            <person name="Dinh H."/>
            <person name="Thornton R."/>
            <person name="Coyle M."/>
            <person name="Francisco L."/>
            <person name="Jackson L."/>
            <person name="Javaid M."/>
            <person name="Korchina V."/>
            <person name="Kovar C."/>
            <person name="Mata R."/>
            <person name="Mathew T."/>
            <person name="Ngo R."/>
            <person name="Nguyen L."/>
            <person name="Nguyen N."/>
            <person name="Okwuonu G."/>
            <person name="Ongeri F."/>
            <person name="Pham C."/>
            <person name="Simmons D."/>
            <person name="Wilczek-Boney K."/>
            <person name="Hale W."/>
            <person name="Jakkamsetti A."/>
            <person name="Pham P."/>
            <person name="Ruth R."/>
            <person name="San Lucas F."/>
            <person name="Warren J."/>
            <person name="Zhang J."/>
            <person name="Zhao Z."/>
            <person name="Zhou C."/>
            <person name="Zhu D."/>
            <person name="Lee S."/>
            <person name="Bess C."/>
            <person name="Blankenburg K."/>
            <person name="Forbes L."/>
            <person name="Fu Q."/>
            <person name="Gubbala S."/>
            <person name="Hirani K."/>
            <person name="Jayaseelan J.C."/>
            <person name="Lara F."/>
            <person name="Munidasa M."/>
            <person name="Palculict T."/>
            <person name="Patil S."/>
            <person name="Pu L.-L."/>
            <person name="Saada N."/>
            <person name="Tang L."/>
            <person name="Weissenberger G."/>
            <person name="Zhu Y."/>
            <person name="Hemphill L."/>
            <person name="Shang Y."/>
            <person name="Youmans B."/>
            <person name="Ayvaz T."/>
            <person name="Ross M."/>
            <person name="Santibanez J."/>
            <person name="Aqrawi P."/>
            <person name="Gross S."/>
            <person name="Joshi V."/>
            <person name="Fowler G."/>
            <person name="Nazareth L."/>
            <person name="Reid J."/>
            <person name="Worley K."/>
            <person name="Petrosino J."/>
            <person name="Highlander S."/>
            <person name="Gibbs R."/>
        </authorList>
    </citation>
    <scope>NUCLEOTIDE SEQUENCE [LARGE SCALE GENOMIC DNA]</scope>
    <source>
        <strain evidence="1">ATCC 33030</strain>
    </source>
</reference>
<comment type="caution">
    <text evidence="1">The sequence shown here is derived from an EMBL/GenBank/DDBJ whole genome shotgun (WGS) entry which is preliminary data.</text>
</comment>
<protein>
    <submittedName>
        <fullName evidence="1">Uncharacterized protein</fullName>
    </submittedName>
</protein>